<name>A0A166E1B1_9EURY</name>
<evidence type="ECO:0000313" key="2">
    <source>
        <dbReference type="EMBL" id="KZX16168.1"/>
    </source>
</evidence>
<dbReference type="AlphaFoldDB" id="A0A166E1B1"/>
<keyword evidence="3" id="KW-1185">Reference proteome</keyword>
<comment type="caution">
    <text evidence="2">The sequence shown here is derived from an EMBL/GenBank/DDBJ whole genome shotgun (WGS) entry which is preliminary data.</text>
</comment>
<dbReference type="InterPro" id="IPR050266">
    <property type="entry name" value="AB_hydrolase_sf"/>
</dbReference>
<dbReference type="OrthoDB" id="7531at2157"/>
<dbReference type="GO" id="GO:0016020">
    <property type="term" value="C:membrane"/>
    <property type="evidence" value="ECO:0007669"/>
    <property type="project" value="TreeGrafter"/>
</dbReference>
<dbReference type="Gene3D" id="3.40.50.1820">
    <property type="entry name" value="alpha/beta hydrolase"/>
    <property type="match status" value="1"/>
</dbReference>
<reference evidence="2 3" key="1">
    <citation type="submission" date="2016-04" db="EMBL/GenBank/DDBJ databases">
        <title>Genome sequence of Methanobrevibacter cuticularis DSM 11139.</title>
        <authorList>
            <person name="Poehlein A."/>
            <person name="Seedorf H."/>
            <person name="Daniel R."/>
        </authorList>
    </citation>
    <scope>NUCLEOTIDE SEQUENCE [LARGE SCALE GENOMIC DNA]</scope>
    <source>
        <strain evidence="2 3">DSM 11139</strain>
    </source>
</reference>
<dbReference type="InterPro" id="IPR029058">
    <property type="entry name" value="AB_hydrolase_fold"/>
</dbReference>
<dbReference type="PANTHER" id="PTHR43798">
    <property type="entry name" value="MONOACYLGLYCEROL LIPASE"/>
    <property type="match status" value="1"/>
</dbReference>
<sequence>MEKELYYEEEGKDNKETIIFIHSNFLSNWIWKNQRSYFNNSYHCVYIDLPKHGNSSFKEEFSIKDSAILIKELIEKIAKNKKAHLVGVSLGGQIILYILSKYPEVIDNAVITGVNLKATHDKDDKIANLINSQKERKIDNLLTLVNQLQEDILGDKSPDFIIKAYLAEYGLQKEYYKELKESIENSNNSLISITKESLKFKFSKPNSIKNKNLLVLFGTKEYPKIVKSAELIKETFPEAQIFNVYRAIHLWNIIDYEWFNEILMEFLTKKCLSLNEKPYLKRFK</sequence>
<dbReference type="PANTHER" id="PTHR43798:SF33">
    <property type="entry name" value="HYDROLASE, PUTATIVE (AFU_ORTHOLOGUE AFUA_2G14860)-RELATED"/>
    <property type="match status" value="1"/>
</dbReference>
<dbReference type="STRING" id="47311.MBCUT_10340"/>
<protein>
    <submittedName>
        <fullName evidence="2">4,5:9,10-diseco-3-hydroxy-5,9, 17-trioxoandrosta-1(10),2-diene-4-oate hydrolase</fullName>
        <ecNumber evidence="2">3.7.1.17</ecNumber>
    </submittedName>
</protein>
<proteinExistence type="predicted"/>
<evidence type="ECO:0000259" key="1">
    <source>
        <dbReference type="Pfam" id="PF00561"/>
    </source>
</evidence>
<dbReference type="InterPro" id="IPR000073">
    <property type="entry name" value="AB_hydrolase_1"/>
</dbReference>
<dbReference type="PATRIC" id="fig|47311.3.peg.1141"/>
<feature type="domain" description="AB hydrolase-1" evidence="1">
    <location>
        <begin position="17"/>
        <end position="124"/>
    </location>
</feature>
<dbReference type="GO" id="GO:0102296">
    <property type="term" value="F:4,5-9,10-diseco-3-hydroxy-5,9,17-trioxoandrosta-1(10),2-diene-4-oate hydrolase activity"/>
    <property type="evidence" value="ECO:0007669"/>
    <property type="project" value="UniProtKB-EC"/>
</dbReference>
<dbReference type="EC" id="3.7.1.17" evidence="2"/>
<dbReference type="Pfam" id="PF00561">
    <property type="entry name" value="Abhydrolase_1"/>
    <property type="match status" value="1"/>
</dbReference>
<dbReference type="Proteomes" id="UP000077275">
    <property type="component" value="Unassembled WGS sequence"/>
</dbReference>
<dbReference type="EMBL" id="LWMW01000098">
    <property type="protein sequence ID" value="KZX16168.1"/>
    <property type="molecule type" value="Genomic_DNA"/>
</dbReference>
<dbReference type="RefSeq" id="WP_067259628.1">
    <property type="nucleotide sequence ID" value="NZ_LWMW01000098.1"/>
</dbReference>
<organism evidence="2 3">
    <name type="scientific">Methanobrevibacter cuticularis</name>
    <dbReference type="NCBI Taxonomy" id="47311"/>
    <lineage>
        <taxon>Archaea</taxon>
        <taxon>Methanobacteriati</taxon>
        <taxon>Methanobacteriota</taxon>
        <taxon>Methanomada group</taxon>
        <taxon>Methanobacteria</taxon>
        <taxon>Methanobacteriales</taxon>
        <taxon>Methanobacteriaceae</taxon>
        <taxon>Methanobrevibacter</taxon>
    </lineage>
</organism>
<accession>A0A166E1B1</accession>
<evidence type="ECO:0000313" key="3">
    <source>
        <dbReference type="Proteomes" id="UP000077275"/>
    </source>
</evidence>
<keyword evidence="2" id="KW-0378">Hydrolase</keyword>
<dbReference type="SUPFAM" id="SSF53474">
    <property type="entry name" value="alpha/beta-Hydrolases"/>
    <property type="match status" value="1"/>
</dbReference>
<gene>
    <name evidence="2" type="primary">hsaD</name>
    <name evidence="2" type="ORF">MBCUT_10340</name>
</gene>